<evidence type="ECO:0000313" key="6">
    <source>
        <dbReference type="EMBL" id="MFG6449812.1"/>
    </source>
</evidence>
<dbReference type="CDD" id="cd12116">
    <property type="entry name" value="A_NRPS_Ta1_like"/>
    <property type="match status" value="1"/>
</dbReference>
<dbReference type="InterPro" id="IPR001242">
    <property type="entry name" value="Condensation_dom"/>
</dbReference>
<organism evidence="6 7">
    <name type="scientific">Roseateles rivi</name>
    <dbReference type="NCBI Taxonomy" id="3299028"/>
    <lineage>
        <taxon>Bacteria</taxon>
        <taxon>Pseudomonadati</taxon>
        <taxon>Pseudomonadota</taxon>
        <taxon>Betaproteobacteria</taxon>
        <taxon>Burkholderiales</taxon>
        <taxon>Sphaerotilaceae</taxon>
        <taxon>Roseateles</taxon>
    </lineage>
</organism>
<keyword evidence="2" id="KW-0596">Phosphopantetheine</keyword>
<dbReference type="Gene3D" id="2.30.38.10">
    <property type="entry name" value="Luciferase, Domain 3"/>
    <property type="match status" value="2"/>
</dbReference>
<dbReference type="PROSITE" id="PS00012">
    <property type="entry name" value="PHOSPHOPANTETHEINE"/>
    <property type="match status" value="2"/>
</dbReference>
<feature type="region of interest" description="Disordered" evidence="4">
    <location>
        <begin position="983"/>
        <end position="1007"/>
    </location>
</feature>
<dbReference type="Pfam" id="PF00501">
    <property type="entry name" value="AMP-binding"/>
    <property type="match status" value="2"/>
</dbReference>
<dbReference type="PANTHER" id="PTHR45527">
    <property type="entry name" value="NONRIBOSOMAL PEPTIDE SYNTHETASE"/>
    <property type="match status" value="1"/>
</dbReference>
<reference evidence="6 7" key="1">
    <citation type="submission" date="2024-08" db="EMBL/GenBank/DDBJ databases">
        <authorList>
            <person name="Lu H."/>
        </authorList>
    </citation>
    <scope>NUCLEOTIDE SEQUENCE [LARGE SCALE GENOMIC DNA]</scope>
    <source>
        <strain evidence="6 7">BYS180W</strain>
    </source>
</reference>
<dbReference type="PROSITE" id="PS50075">
    <property type="entry name" value="CARRIER"/>
    <property type="match status" value="2"/>
</dbReference>
<comment type="caution">
    <text evidence="6">The sequence shown here is derived from an EMBL/GenBank/DDBJ whole genome shotgun (WGS) entry which is preliminary data.</text>
</comment>
<dbReference type="InterPro" id="IPR020845">
    <property type="entry name" value="AMP-binding_CS"/>
</dbReference>
<evidence type="ECO:0000256" key="3">
    <source>
        <dbReference type="ARBA" id="ARBA00022553"/>
    </source>
</evidence>
<accession>A0ABW7FZS2</accession>
<dbReference type="InterPro" id="IPR006162">
    <property type="entry name" value="Ppantetheine_attach_site"/>
</dbReference>
<comment type="cofactor">
    <cofactor evidence="1">
        <name>pantetheine 4'-phosphate</name>
        <dbReference type="ChEBI" id="CHEBI:47942"/>
    </cofactor>
</comment>
<feature type="compositionally biased region" description="Basic and acidic residues" evidence="4">
    <location>
        <begin position="998"/>
        <end position="1007"/>
    </location>
</feature>
<dbReference type="InterPro" id="IPR036736">
    <property type="entry name" value="ACP-like_sf"/>
</dbReference>
<dbReference type="InterPro" id="IPR023213">
    <property type="entry name" value="CAT-like_dom_sf"/>
</dbReference>
<dbReference type="InterPro" id="IPR009081">
    <property type="entry name" value="PP-bd_ACP"/>
</dbReference>
<dbReference type="SUPFAM" id="SSF56801">
    <property type="entry name" value="Acetyl-CoA synthetase-like"/>
    <property type="match status" value="2"/>
</dbReference>
<evidence type="ECO:0000313" key="7">
    <source>
        <dbReference type="Proteomes" id="UP001606099"/>
    </source>
</evidence>
<dbReference type="RefSeq" id="WP_394463408.1">
    <property type="nucleotide sequence ID" value="NZ_JBIGHZ010000007.1"/>
</dbReference>
<dbReference type="Proteomes" id="UP001606099">
    <property type="component" value="Unassembled WGS sequence"/>
</dbReference>
<evidence type="ECO:0000256" key="2">
    <source>
        <dbReference type="ARBA" id="ARBA00022450"/>
    </source>
</evidence>
<dbReference type="SUPFAM" id="SSF47336">
    <property type="entry name" value="ACP-like"/>
    <property type="match status" value="2"/>
</dbReference>
<dbReference type="PROSITE" id="PS00455">
    <property type="entry name" value="AMP_BINDING"/>
    <property type="match status" value="1"/>
</dbReference>
<dbReference type="Pfam" id="PF00550">
    <property type="entry name" value="PP-binding"/>
    <property type="match status" value="2"/>
</dbReference>
<feature type="domain" description="Carrier" evidence="5">
    <location>
        <begin position="1003"/>
        <end position="1077"/>
    </location>
</feature>
<dbReference type="InterPro" id="IPR020806">
    <property type="entry name" value="PKS_PP-bd"/>
</dbReference>
<evidence type="ECO:0000256" key="4">
    <source>
        <dbReference type="SAM" id="MobiDB-lite"/>
    </source>
</evidence>
<dbReference type="Pfam" id="PF13193">
    <property type="entry name" value="AMP-binding_C"/>
    <property type="match status" value="2"/>
</dbReference>
<sequence length="2613" mass="281935">MQQEAHRLAERLAALPRAQRLTLLQRMAAQGIEPGTLPIVPFGRNEPVPATAAQRGLWMTWRLAPDSASYKMGGTLELGGDLDAKALSAAVADLERRHEVLRTVYRLDSNGDLNQMLTAVQAGLVEEDLRHQPESSAIARAQHHAQQPFDLEQGPVWRCALLRLDERRHWLVIAVHHIAADGWSESVLVQDLAAFYAVHSQGAGPAAVPAPLPIQFADYAIWQNESEQVGNASRQADHWAARLANAPTLALPLDRPRPVRRDEAGARHAFKLDARTTAGLRRLAEGQGATPFMAMLALLKLALAHLSGDADICVGTPIARRDRAETHGLVGYLTNVLVLRTTVDIGSDFDALLGAVRATVLDAHAHADHPFDALVSALKLDRVPGLNPLFQVKCAEQHDTEGLDRFGTLTVAPVAHGGEHAHFDLSFDFTWRQHEVACEFVYPLDILDAATVEGIADLLTHLAQAVCAAPRQALAELLPATVPSQARGEVHGEPVEDFLIRWDRNVAADAGAVAVQCGAARMSRGEFDSRAQALAAELRARGIGAEVRVGVYAPRSIELVLGLLAVLKAGGVYVPLDPALPAERLEFQARDSGLALLLTIAGGAAPAWAAETPVLTLDTSAPATATLPRAPAAVDPRQAAYLIYTSGSTGRPKGVAIERGNLANYVDGVLGRMALPSSAGAMAMVSTVAADLGHTVLFGALAAGRPLHLVPAELAFDPDGFAAYMREHGVEVLKIVPSHLQALLNAGMPADVLPQDLLILGGEATSWTLLARLAELRPSMRVLNHYGPTETTVGVLTQGAATASRRAATLPLGRPLPAADAYVLDADLAPVPRGRAGELYLGGAGLARGYGGRPGQTAERFVASPFDAGARLYRSGDRVRMLDDGSLEFLGRVDDQVKIRGYRVELREVAQALQGCTGVRAAEVIARDGADGRLQLLAYAVPVDGAQLDEAALREALSASLPDYMVPAAIVVMQALPLNANGKVDRKALPDPDTASTRGEHDEPREGTERILAEVWADVLGLERVGRADNFFQLGGDSILSLKVVARARKRGVPIAPRQLFDAADLAALAGLVEAARGGSPVASTQQAAIPVLDASRRRAGVAASHAQARQWFLWQLDPRSSAYHVGGALRLTGQLDELALRDSFAALVARHEALRTVFRADPQGQVLQCVGDPGELEVPTLDLRELPASSREGRARHEIARLLDTPFDLEAGPLLRVALLRMSGNERVLVVAMHHIVSDGWSMQIIVDEFIAIYRSRIEGSVAPLPALPIQYADYAAWHRDWLRQGEQQRQLGYWTERLGRQHPVLQLATDHPRRGDGQLHLAHCTVDLPASLGGALLQRAQAAGVTPFMLMLAAWQALLHRYTGQEDIRVGAPIANRQRAETEGVVGLFVNTQVLRNRVEAQMTLQSLLTQVRETVVGAQSHADLPFEQLVEALQPERRLGTSPLFQVMHNHQREDDRALRQIAGLSIETYPLGETAAQFDLTLHTTERTGGRIEATIAYGRELFEPATIAQLGGHYRAMLQALIEQPQQAVGAVSLLDDGELQRLQAWGVNDAQLDAERPVHRMIAAQARRNPEAIAIVSGEQMLSYTELDTRANRLAHRLIALGVRSEVKVAVVLDRSPELLIGLLGVLKAGGAYVPLDPELPSERLAFMLADSGAACVVTSEAIRAALPDTGVPGVLLDGLEAWPAHDPAVPLHAESLAYAIYTSGSTGRPKSVMVRHCALSHFLLSMRESPGLDVDDVLVSVTASTFDIAALELFLPLLVGARIVLAGRDTVRDGAALAALVEGCAGTALQATPSGWRLLRAGGWPRLPVRRFKGLCGGEALPPDLADELRSVGVELWNMYGPTETTIWSAAAQVGAASPRISGPIAATSLRVLDAQLLPVPAGVPGELHIGGEGLARGYVGRPGLSAERFVADPLGEPGARLYRTGDLVRWNRDGSLEFLGRIDHQVKIRGWRIELGEIEARLIEQAGVEQAVVVARDDGAGARLVAYVVGASGLEIDALKAVLARHLPEYMVPAQIVLLDCLPLNSNGKIDRKALPEPTIDTSTGFEAPQGMREETLASLWTELLGVERVGRGDDFFALGGHSLLATRMVARLRDDFGFALPLRRVFERPVLHDMAVALPARDIAALEPAVAIDRSGPTPLSDAQQRLWFLWRLDPQGSAFNVPIVFDLHGRLDDGALRGAFAWLVERHAVLRTVFGEHDGLGWQRVLPASAPTLRVLAVEERSQAVDAETAAFIREPFDLTRDPMLRIALLRYGTEQHRLVVVLHHIAADGWSLRMLMNEFAECYAALHGQRSPALAPLSIQYVDYAQAQRQRLEGPQLERLQAYWKATLAGIAPLVLPADKAMPAERRHPGGHVSHVFDAQVSAGIAQLAARHGATPFMVLLAAFAIVASERSGQARFHVGTDMANRQGGREVEALVGFFVNQVALPIDCAAPATMAELLEQLRDTVVDASEHQELPFDRLVEAIQSGRRDARAPLFQVKVIHQMDVQMQVALPGLTVEEVALDAKDAELDLIVSFVTGQDRTEMTIKYDREVYDHETMEDLGAAIAEVLQLAIEQTDAAMGALRDRALAARRAASERRAGERDRRLAGMRGALKRRGLPSQA</sequence>
<dbReference type="Gene3D" id="3.30.559.30">
    <property type="entry name" value="Nonribosomal peptide synthetase, condensation domain"/>
    <property type="match status" value="3"/>
</dbReference>
<feature type="domain" description="Carrier" evidence="5">
    <location>
        <begin position="2056"/>
        <end position="2131"/>
    </location>
</feature>
<dbReference type="PANTHER" id="PTHR45527:SF1">
    <property type="entry name" value="FATTY ACID SYNTHASE"/>
    <property type="match status" value="1"/>
</dbReference>
<dbReference type="Gene3D" id="3.30.559.10">
    <property type="entry name" value="Chloramphenicol acetyltransferase-like domain"/>
    <property type="match status" value="3"/>
</dbReference>
<dbReference type="Gene3D" id="1.10.1200.10">
    <property type="entry name" value="ACP-like"/>
    <property type="match status" value="2"/>
</dbReference>
<dbReference type="CDD" id="cd05930">
    <property type="entry name" value="A_NRPS"/>
    <property type="match status" value="1"/>
</dbReference>
<dbReference type="Gene3D" id="3.30.300.30">
    <property type="match status" value="2"/>
</dbReference>
<dbReference type="Pfam" id="PF00668">
    <property type="entry name" value="Condensation"/>
    <property type="match status" value="3"/>
</dbReference>
<protein>
    <submittedName>
        <fullName evidence="6">Amino acid adenylation domain-containing protein</fullName>
    </submittedName>
</protein>
<dbReference type="InterPro" id="IPR045851">
    <property type="entry name" value="AMP-bd_C_sf"/>
</dbReference>
<evidence type="ECO:0000259" key="5">
    <source>
        <dbReference type="PROSITE" id="PS50075"/>
    </source>
</evidence>
<keyword evidence="7" id="KW-1185">Reference proteome</keyword>
<dbReference type="SUPFAM" id="SSF52777">
    <property type="entry name" value="CoA-dependent acyltransferases"/>
    <property type="match status" value="6"/>
</dbReference>
<dbReference type="SMART" id="SM00823">
    <property type="entry name" value="PKS_PP"/>
    <property type="match status" value="2"/>
</dbReference>
<proteinExistence type="predicted"/>
<evidence type="ECO:0000256" key="1">
    <source>
        <dbReference type="ARBA" id="ARBA00001957"/>
    </source>
</evidence>
<dbReference type="NCBIfam" id="TIGR01733">
    <property type="entry name" value="AA-adenyl-dom"/>
    <property type="match status" value="2"/>
</dbReference>
<keyword evidence="3" id="KW-0597">Phosphoprotein</keyword>
<dbReference type="CDD" id="cd19531">
    <property type="entry name" value="LCL_NRPS-like"/>
    <property type="match status" value="3"/>
</dbReference>
<dbReference type="InterPro" id="IPR025110">
    <property type="entry name" value="AMP-bd_C"/>
</dbReference>
<name>A0ABW7FZS2_9BURK</name>
<dbReference type="InterPro" id="IPR010071">
    <property type="entry name" value="AA_adenyl_dom"/>
</dbReference>
<dbReference type="Gene3D" id="3.40.50.980">
    <property type="match status" value="4"/>
</dbReference>
<dbReference type="EMBL" id="JBIGHZ010000007">
    <property type="protein sequence ID" value="MFG6449812.1"/>
    <property type="molecule type" value="Genomic_DNA"/>
</dbReference>
<gene>
    <name evidence="6" type="ORF">ACG0Z6_16420</name>
</gene>
<dbReference type="InterPro" id="IPR000873">
    <property type="entry name" value="AMP-dep_synth/lig_dom"/>
</dbReference>